<dbReference type="Pfam" id="PF07963">
    <property type="entry name" value="N_methyl"/>
    <property type="match status" value="1"/>
</dbReference>
<dbReference type="NCBIfam" id="TIGR04294">
    <property type="entry name" value="pre_pil_HX9DG"/>
    <property type="match status" value="1"/>
</dbReference>
<dbReference type="EMBL" id="LR593886">
    <property type="protein sequence ID" value="VTR96482.1"/>
    <property type="molecule type" value="Genomic_DNA"/>
</dbReference>
<dbReference type="AlphaFoldDB" id="A0A6P2DAC2"/>
<dbReference type="NCBIfam" id="TIGR02532">
    <property type="entry name" value="IV_pilin_GFxxxE"/>
    <property type="match status" value="1"/>
</dbReference>
<dbReference type="InterPro" id="IPR027558">
    <property type="entry name" value="Pre_pil_HX9DG_C"/>
</dbReference>
<dbReference type="Proteomes" id="UP000464178">
    <property type="component" value="Chromosome"/>
</dbReference>
<dbReference type="RefSeq" id="WP_162673552.1">
    <property type="nucleotide sequence ID" value="NZ_LR593886.1"/>
</dbReference>
<evidence type="ECO:0000259" key="2">
    <source>
        <dbReference type="Pfam" id="PF07596"/>
    </source>
</evidence>
<feature type="domain" description="DUF1559" evidence="2">
    <location>
        <begin position="34"/>
        <end position="298"/>
    </location>
</feature>
<dbReference type="SUPFAM" id="SSF54523">
    <property type="entry name" value="Pili subunits"/>
    <property type="match status" value="1"/>
</dbReference>
<sequence length="321" mass="33581">MIRSARRSAFTLIELLVVIAIIAILIGLLLPAVQKVREAAARMKCSNHLKQLGIAAHTYHDAQQKFPMVSAGGTTTAPGYATCFVPLLPYLEQSALYDAFYSKAIALKRTSMGNISDGGTGSLDAVALAVLVCPSSTLPSGGVGQQPGTNIYNGLTSYHPSATGLDRSDSRWGSDGVISNVRNTKILDITDGSSNTLMFGEWSNFDLNFTKWGAVIGSDSSYQLWILSGCWSASEGTCLGTGGLTLNYNLPALSAAADPVTALNTIQLRAQAFGSMHTGGANFGLADGSVRFISNSVNSSPLVLPALCSRAGGEVIDSSAY</sequence>
<dbReference type="Pfam" id="PF07596">
    <property type="entry name" value="SBP_bac_10"/>
    <property type="match status" value="1"/>
</dbReference>
<dbReference type="InterPro" id="IPR012902">
    <property type="entry name" value="N_methyl_site"/>
</dbReference>
<organism evidence="3 4">
    <name type="scientific">Gemmata massiliana</name>
    <dbReference type="NCBI Taxonomy" id="1210884"/>
    <lineage>
        <taxon>Bacteria</taxon>
        <taxon>Pseudomonadati</taxon>
        <taxon>Planctomycetota</taxon>
        <taxon>Planctomycetia</taxon>
        <taxon>Gemmatales</taxon>
        <taxon>Gemmataceae</taxon>
        <taxon>Gemmata</taxon>
    </lineage>
</organism>
<proteinExistence type="predicted"/>
<accession>A0A6P2DAC2</accession>
<evidence type="ECO:0000313" key="4">
    <source>
        <dbReference type="Proteomes" id="UP000464178"/>
    </source>
</evidence>
<name>A0A6P2DAC2_9BACT</name>
<keyword evidence="1" id="KW-0472">Membrane</keyword>
<keyword evidence="4" id="KW-1185">Reference proteome</keyword>
<dbReference type="Gene3D" id="3.30.700.10">
    <property type="entry name" value="Glycoprotein, Type 4 Pilin"/>
    <property type="match status" value="1"/>
</dbReference>
<evidence type="ECO:0000256" key="1">
    <source>
        <dbReference type="SAM" id="Phobius"/>
    </source>
</evidence>
<keyword evidence="1" id="KW-1133">Transmembrane helix</keyword>
<dbReference type="KEGG" id="gms:SOIL9_12320"/>
<gene>
    <name evidence="3" type="ORF">SOIL9_12320</name>
</gene>
<protein>
    <recommendedName>
        <fullName evidence="2">DUF1559 domain-containing protein</fullName>
    </recommendedName>
</protein>
<dbReference type="InterPro" id="IPR045584">
    <property type="entry name" value="Pilin-like"/>
</dbReference>
<dbReference type="PANTHER" id="PTHR30093">
    <property type="entry name" value="GENERAL SECRETION PATHWAY PROTEIN G"/>
    <property type="match status" value="1"/>
</dbReference>
<dbReference type="PANTHER" id="PTHR30093:SF2">
    <property type="entry name" value="TYPE II SECRETION SYSTEM PROTEIN H"/>
    <property type="match status" value="1"/>
</dbReference>
<evidence type="ECO:0000313" key="3">
    <source>
        <dbReference type="EMBL" id="VTR96482.1"/>
    </source>
</evidence>
<feature type="transmembrane region" description="Helical" evidence="1">
    <location>
        <begin position="12"/>
        <end position="33"/>
    </location>
</feature>
<keyword evidence="1" id="KW-0812">Transmembrane</keyword>
<reference evidence="3 4" key="1">
    <citation type="submission" date="2019-05" db="EMBL/GenBank/DDBJ databases">
        <authorList>
            <consortium name="Science for Life Laboratories"/>
        </authorList>
    </citation>
    <scope>NUCLEOTIDE SEQUENCE [LARGE SCALE GENOMIC DNA]</scope>
    <source>
        <strain evidence="3">Soil9</strain>
    </source>
</reference>
<dbReference type="InterPro" id="IPR011453">
    <property type="entry name" value="DUF1559"/>
</dbReference>